<reference evidence="1 2" key="1">
    <citation type="submission" date="2023-07" db="EMBL/GenBank/DDBJ databases">
        <title>Genomic Encyclopedia of Type Strains, Phase IV (KMG-IV): sequencing the most valuable type-strain genomes for metagenomic binning, comparative biology and taxonomic classification.</title>
        <authorList>
            <person name="Goeker M."/>
        </authorList>
    </citation>
    <scope>NUCLEOTIDE SEQUENCE [LARGE SCALE GENOMIC DNA]</scope>
    <source>
        <strain evidence="1 2">DSM 29005</strain>
    </source>
</reference>
<comment type="caution">
    <text evidence="1">The sequence shown here is derived from an EMBL/GenBank/DDBJ whole genome shotgun (WGS) entry which is preliminary data.</text>
</comment>
<dbReference type="EMBL" id="JAUSUD010000024">
    <property type="protein sequence ID" value="MDQ0232718.1"/>
    <property type="molecule type" value="Genomic_DNA"/>
</dbReference>
<evidence type="ECO:0000313" key="1">
    <source>
        <dbReference type="EMBL" id="MDQ0232718.1"/>
    </source>
</evidence>
<sequence>MAPKQKPKDKKATEKKAPQWEKLIKLIEKKVSH</sequence>
<accession>A0ABT9ZKC9</accession>
<proteinExistence type="predicted"/>
<name>A0ABT9ZKC9_9BACI</name>
<gene>
    <name evidence="1" type="ORF">J2S19_004040</name>
</gene>
<keyword evidence="2" id="KW-1185">Reference proteome</keyword>
<evidence type="ECO:0000313" key="2">
    <source>
        <dbReference type="Proteomes" id="UP001234495"/>
    </source>
</evidence>
<protein>
    <submittedName>
        <fullName evidence="1">Uncharacterized protein</fullName>
    </submittedName>
</protein>
<organism evidence="1 2">
    <name type="scientific">Metabacillus malikii</name>
    <dbReference type="NCBI Taxonomy" id="1504265"/>
    <lineage>
        <taxon>Bacteria</taxon>
        <taxon>Bacillati</taxon>
        <taxon>Bacillota</taxon>
        <taxon>Bacilli</taxon>
        <taxon>Bacillales</taxon>
        <taxon>Bacillaceae</taxon>
        <taxon>Metabacillus</taxon>
    </lineage>
</organism>
<dbReference type="Proteomes" id="UP001234495">
    <property type="component" value="Unassembled WGS sequence"/>
</dbReference>